<evidence type="ECO:0000259" key="2">
    <source>
        <dbReference type="SMART" id="SM00400"/>
    </source>
</evidence>
<feature type="compositionally biased region" description="Basic residues" evidence="1">
    <location>
        <begin position="108"/>
        <end position="123"/>
    </location>
</feature>
<sequence>MKPMWYQPSTSSSHTSDTCRLLDQYRIRYNPSRNEQHILCPLHDDHQPSMSINLDKGVWYCHTCGVGGGLHKLQQYLEERNPNVRQHTPIQHCGTPPNPESLGPLRNPPRKHSRPALRKRNQRRNSPLPPPWIHRQ</sequence>
<dbReference type="Gene3D" id="3.90.580.10">
    <property type="entry name" value="Zinc finger, CHC2-type domain"/>
    <property type="match status" value="1"/>
</dbReference>
<dbReference type="Pfam" id="PF01807">
    <property type="entry name" value="Zn_ribbon_DnaG"/>
    <property type="match status" value="1"/>
</dbReference>
<protein>
    <submittedName>
        <fullName evidence="3">Putative DNA primase</fullName>
    </submittedName>
</protein>
<name>A0A0E3DLY0_9CAUD</name>
<dbReference type="GO" id="GO:0006260">
    <property type="term" value="P:DNA replication"/>
    <property type="evidence" value="ECO:0007669"/>
    <property type="project" value="InterPro"/>
</dbReference>
<dbReference type="SUPFAM" id="SSF57783">
    <property type="entry name" value="Zinc beta-ribbon"/>
    <property type="match status" value="1"/>
</dbReference>
<dbReference type="GO" id="GO:0008270">
    <property type="term" value="F:zinc ion binding"/>
    <property type="evidence" value="ECO:0007669"/>
    <property type="project" value="InterPro"/>
</dbReference>
<organism evidence="3 4">
    <name type="scientific">Propionibacterium phage PHL114N00</name>
    <dbReference type="NCBI Taxonomy" id="1500815"/>
    <lineage>
        <taxon>Viruses</taxon>
        <taxon>Duplodnaviria</taxon>
        <taxon>Heunggongvirae</taxon>
        <taxon>Uroviricota</taxon>
        <taxon>Caudoviricetes</taxon>
        <taxon>Pahexavirus</taxon>
        <taxon>Pahexavirus PHL114L00</taxon>
    </lineage>
</organism>
<proteinExistence type="predicted"/>
<accession>A0A0E3DLY0</accession>
<evidence type="ECO:0000313" key="4">
    <source>
        <dbReference type="Proteomes" id="UP000033317"/>
    </source>
</evidence>
<dbReference type="GO" id="GO:0003677">
    <property type="term" value="F:DNA binding"/>
    <property type="evidence" value="ECO:0007669"/>
    <property type="project" value="InterPro"/>
</dbReference>
<dbReference type="EMBL" id="KJ578775">
    <property type="protein sequence ID" value="AII29384.1"/>
    <property type="molecule type" value="Genomic_DNA"/>
</dbReference>
<evidence type="ECO:0000313" key="3">
    <source>
        <dbReference type="EMBL" id="AII29384.1"/>
    </source>
</evidence>
<dbReference type="SMART" id="SM00400">
    <property type="entry name" value="ZnF_CHCC"/>
    <property type="match status" value="1"/>
</dbReference>
<dbReference type="InterPro" id="IPR002694">
    <property type="entry name" value="Znf_CHC2"/>
</dbReference>
<gene>
    <name evidence="3" type="ORF">PHL114N00_31</name>
</gene>
<reference evidence="3 4" key="1">
    <citation type="journal article" date="2015" name="ISME J.">
        <title>The diversity and host interactions of Propionibacterium acnes bacteriophages on human skin.</title>
        <authorList>
            <person name="Liu J."/>
            <person name="Yan R."/>
            <person name="Zhong Q."/>
            <person name="Ngo S."/>
            <person name="Bangayan N.J."/>
            <person name="Nguyen L."/>
            <person name="Lui T."/>
            <person name="Liu M."/>
            <person name="Erfe M.C."/>
            <person name="Craft N."/>
            <person name="Tomida S."/>
            <person name="Li H."/>
        </authorList>
    </citation>
    <scope>NUCLEOTIDE SEQUENCE [LARGE SCALE GENOMIC DNA]</scope>
    <source>
        <strain evidence="3">PHL114N00</strain>
    </source>
</reference>
<dbReference type="GO" id="GO:0003899">
    <property type="term" value="F:DNA-directed RNA polymerase activity"/>
    <property type="evidence" value="ECO:0007669"/>
    <property type="project" value="InterPro"/>
</dbReference>
<feature type="compositionally biased region" description="Pro residues" evidence="1">
    <location>
        <begin position="127"/>
        <end position="136"/>
    </location>
</feature>
<evidence type="ECO:0000256" key="1">
    <source>
        <dbReference type="SAM" id="MobiDB-lite"/>
    </source>
</evidence>
<dbReference type="InterPro" id="IPR036977">
    <property type="entry name" value="DNA_primase_Znf_CHC2"/>
</dbReference>
<feature type="domain" description="Zinc finger CHC2-type" evidence="2">
    <location>
        <begin position="39"/>
        <end position="88"/>
    </location>
</feature>
<dbReference type="Proteomes" id="UP000033317">
    <property type="component" value="Genome"/>
</dbReference>
<feature type="region of interest" description="Disordered" evidence="1">
    <location>
        <begin position="80"/>
        <end position="136"/>
    </location>
</feature>